<reference evidence="2 3" key="1">
    <citation type="journal article" date="2017" name="Water Res.">
        <title>Comammox in drinking water systems.</title>
        <authorList>
            <person name="Wang Y."/>
            <person name="Ma L."/>
            <person name="Mao Y."/>
            <person name="Jiang X."/>
            <person name="Xia Y."/>
            <person name="Yu K."/>
            <person name="Li B."/>
            <person name="Zhang T."/>
        </authorList>
    </citation>
    <scope>NUCLEOTIDE SEQUENCE [LARGE SCALE GENOMIC DNA]</scope>
    <source>
        <strain evidence="2">SG_bin8</strain>
    </source>
</reference>
<name>A0A1W9HUE7_9HYPH</name>
<keyword evidence="1" id="KW-1133">Transmembrane helix</keyword>
<protein>
    <submittedName>
        <fullName evidence="2">Uncharacterized protein</fullName>
    </submittedName>
</protein>
<keyword evidence="1" id="KW-0812">Transmembrane</keyword>
<feature type="transmembrane region" description="Helical" evidence="1">
    <location>
        <begin position="6"/>
        <end position="23"/>
    </location>
</feature>
<gene>
    <name evidence="2" type="ORF">A4S15_12715</name>
</gene>
<dbReference type="RefSeq" id="WP_376801868.1">
    <property type="nucleotide sequence ID" value="NZ_DBNB01000003.1"/>
</dbReference>
<evidence type="ECO:0000256" key="1">
    <source>
        <dbReference type="SAM" id="Phobius"/>
    </source>
</evidence>
<dbReference type="STRING" id="1827387.A4S15_12715"/>
<feature type="transmembrane region" description="Helical" evidence="1">
    <location>
        <begin position="44"/>
        <end position="65"/>
    </location>
</feature>
<evidence type="ECO:0000313" key="3">
    <source>
        <dbReference type="Proteomes" id="UP000192872"/>
    </source>
</evidence>
<dbReference type="EMBL" id="LWDL01000022">
    <property type="protein sequence ID" value="OQW51076.1"/>
    <property type="molecule type" value="Genomic_DNA"/>
</dbReference>
<comment type="caution">
    <text evidence="2">The sequence shown here is derived from an EMBL/GenBank/DDBJ whole genome shotgun (WGS) entry which is preliminary data.</text>
</comment>
<dbReference type="AlphaFoldDB" id="A0A1W9HUE7"/>
<accession>A0A1W9HUE7</accession>
<evidence type="ECO:0000313" key="2">
    <source>
        <dbReference type="EMBL" id="OQW51076.1"/>
    </source>
</evidence>
<proteinExistence type="predicted"/>
<sequence length="166" mass="18469">MLRWLLIGFITTAGLALLSNLIARFATVRRKGQDVHRLTPSGPMLWTVLVMAFGISVVIWLSSYVRDYSGALALVMCVVYIVVIAALACFLLFHHVFWTVEGIGSWDPWRKGRFVRWNEVRAIRHLSLIGVICVDDGISTIIYSPFFSGASALAAFLARRNIGGAR</sequence>
<keyword evidence="1" id="KW-0472">Membrane</keyword>
<feature type="transmembrane region" description="Helical" evidence="1">
    <location>
        <begin position="71"/>
        <end position="93"/>
    </location>
</feature>
<organism evidence="2 3">
    <name type="scientific">Candidatus Raskinella chloraquaticus</name>
    <dbReference type="NCBI Taxonomy" id="1951219"/>
    <lineage>
        <taxon>Bacteria</taxon>
        <taxon>Pseudomonadati</taxon>
        <taxon>Pseudomonadota</taxon>
        <taxon>Alphaproteobacteria</taxon>
        <taxon>Hyphomicrobiales</taxon>
        <taxon>Phreatobacteraceae</taxon>
        <taxon>Candidatus Raskinella</taxon>
    </lineage>
</organism>
<dbReference type="Proteomes" id="UP000192872">
    <property type="component" value="Unassembled WGS sequence"/>
</dbReference>